<dbReference type="EMBL" id="JBBNPS010000029">
    <property type="protein sequence ID" value="MEQ3354209.1"/>
    <property type="molecule type" value="Genomic_DNA"/>
</dbReference>
<accession>A0ABV1J7N0</accession>
<reference evidence="3 4" key="1">
    <citation type="submission" date="2024-04" db="EMBL/GenBank/DDBJ databases">
        <title>Human intestinal bacterial collection.</title>
        <authorList>
            <person name="Pauvert C."/>
            <person name="Hitch T.C.A."/>
            <person name="Clavel T."/>
        </authorList>
    </citation>
    <scope>NUCLEOTIDE SEQUENCE [LARGE SCALE GENOMIC DNA]</scope>
    <source>
        <strain evidence="3 4">CLA-SR-H026</strain>
    </source>
</reference>
<dbReference type="SUPFAM" id="SSF55785">
    <property type="entry name" value="PYP-like sensor domain (PAS domain)"/>
    <property type="match status" value="1"/>
</dbReference>
<protein>
    <submittedName>
        <fullName evidence="3">SpoIIE family protein phosphatase</fullName>
    </submittedName>
</protein>
<dbReference type="InterPro" id="IPR035965">
    <property type="entry name" value="PAS-like_dom_sf"/>
</dbReference>
<evidence type="ECO:0000313" key="3">
    <source>
        <dbReference type="EMBL" id="MEQ3354209.1"/>
    </source>
</evidence>
<keyword evidence="4" id="KW-1185">Reference proteome</keyword>
<comment type="caution">
    <text evidence="3">The sequence shown here is derived from an EMBL/GenBank/DDBJ whole genome shotgun (WGS) entry which is preliminary data.</text>
</comment>
<dbReference type="RefSeq" id="WP_349054511.1">
    <property type="nucleotide sequence ID" value="NZ_JBBNPS010000029.1"/>
</dbReference>
<proteinExistence type="predicted"/>
<dbReference type="SMART" id="SM00331">
    <property type="entry name" value="PP2C_SIG"/>
    <property type="match status" value="1"/>
</dbReference>
<sequence length="357" mass="41365">MNEREILSNKIEAKLLDTMTDLIRVVDKDNRVVYYNHAMKQVLERNEGQATGHDDFRMTARCLGSGENIQRETYIGETYYSVKTNPIRSEEGEIVGAIEVFRDKSLEKRLQVELIEKNRALIEEQISASSVQRALLPKRGYDRVFFRDYFYRPAEILSGDFFDIIEIDEDRTAIYMADAVGHGFASSMATLFISQTMRNMDPEILMDPTVAMMELVHRFRELNPPDTMYFTMFLGVYSKKTRKFTYANAGHDCPPLLKRQGYVRLLINSGFPVSQLVEATFYECRSVYLQKGDELLFYTDGITECRSRGRKQYGVDALRDLFSKIGDEPLAEIHRALSEFIYEDIVDDMTCLYMKLI</sequence>
<evidence type="ECO:0000259" key="2">
    <source>
        <dbReference type="SMART" id="SM00331"/>
    </source>
</evidence>
<dbReference type="InterPro" id="IPR036457">
    <property type="entry name" value="PPM-type-like_dom_sf"/>
</dbReference>
<organism evidence="3 4">
    <name type="scientific">Aedoeadaptatus acetigenes</name>
    <dbReference type="NCBI Taxonomy" id="2981723"/>
    <lineage>
        <taxon>Bacteria</taxon>
        <taxon>Bacillati</taxon>
        <taxon>Bacillota</taxon>
        <taxon>Tissierellia</taxon>
        <taxon>Tissierellales</taxon>
        <taxon>Peptoniphilaceae</taxon>
        <taxon>Aedoeadaptatus</taxon>
    </lineage>
</organism>
<evidence type="ECO:0000313" key="4">
    <source>
        <dbReference type="Proteomes" id="UP001481872"/>
    </source>
</evidence>
<dbReference type="InterPro" id="IPR013656">
    <property type="entry name" value="PAS_4"/>
</dbReference>
<dbReference type="PANTHER" id="PTHR43156:SF2">
    <property type="entry name" value="STAGE II SPORULATION PROTEIN E"/>
    <property type="match status" value="1"/>
</dbReference>
<dbReference type="InterPro" id="IPR052016">
    <property type="entry name" value="Bact_Sigma-Reg"/>
</dbReference>
<evidence type="ECO:0000256" key="1">
    <source>
        <dbReference type="ARBA" id="ARBA00022801"/>
    </source>
</evidence>
<feature type="domain" description="PPM-type phosphatase" evidence="2">
    <location>
        <begin position="142"/>
        <end position="356"/>
    </location>
</feature>
<dbReference type="SUPFAM" id="SSF81606">
    <property type="entry name" value="PP2C-like"/>
    <property type="match status" value="1"/>
</dbReference>
<name>A0ABV1J7N0_9FIRM</name>
<dbReference type="PANTHER" id="PTHR43156">
    <property type="entry name" value="STAGE II SPORULATION PROTEIN E-RELATED"/>
    <property type="match status" value="1"/>
</dbReference>
<dbReference type="Gene3D" id="3.30.450.20">
    <property type="entry name" value="PAS domain"/>
    <property type="match status" value="1"/>
</dbReference>
<gene>
    <name evidence="3" type="ORF">AAA081_07885</name>
</gene>
<keyword evidence="1" id="KW-0378">Hydrolase</keyword>
<dbReference type="Pfam" id="PF08448">
    <property type="entry name" value="PAS_4"/>
    <property type="match status" value="1"/>
</dbReference>
<dbReference type="InterPro" id="IPR001932">
    <property type="entry name" value="PPM-type_phosphatase-like_dom"/>
</dbReference>
<dbReference type="Pfam" id="PF07228">
    <property type="entry name" value="SpoIIE"/>
    <property type="match status" value="1"/>
</dbReference>
<dbReference type="Gene3D" id="3.60.40.10">
    <property type="entry name" value="PPM-type phosphatase domain"/>
    <property type="match status" value="1"/>
</dbReference>
<dbReference type="Proteomes" id="UP001481872">
    <property type="component" value="Unassembled WGS sequence"/>
</dbReference>